<dbReference type="InterPro" id="IPR038765">
    <property type="entry name" value="Papain-like_cys_pep_sf"/>
</dbReference>
<dbReference type="InParanoid" id="K3YM99"/>
<reference evidence="2" key="1">
    <citation type="journal article" date="2012" name="Nat. Biotechnol.">
        <title>Reference genome sequence of the model plant Setaria.</title>
        <authorList>
            <person name="Bennetzen J.L."/>
            <person name="Schmutz J."/>
            <person name="Wang H."/>
            <person name="Percifield R."/>
            <person name="Hawkins J."/>
            <person name="Pontaroli A.C."/>
            <person name="Estep M."/>
            <person name="Feng L."/>
            <person name="Vaughn J.N."/>
            <person name="Grimwood J."/>
            <person name="Jenkins J."/>
            <person name="Barry K."/>
            <person name="Lindquist E."/>
            <person name="Hellsten U."/>
            <person name="Deshpande S."/>
            <person name="Wang X."/>
            <person name="Wu X."/>
            <person name="Mitros T."/>
            <person name="Triplett J."/>
            <person name="Yang X."/>
            <person name="Ye C.Y."/>
            <person name="Mauro-Herrera M."/>
            <person name="Wang L."/>
            <person name="Li P."/>
            <person name="Sharma M."/>
            <person name="Sharma R."/>
            <person name="Ronald P.C."/>
            <person name="Panaud O."/>
            <person name="Kellogg E.A."/>
            <person name="Brutnell T.P."/>
            <person name="Doust A.N."/>
            <person name="Tuskan G.A."/>
            <person name="Rokhsar D."/>
            <person name="Devos K.M."/>
        </authorList>
    </citation>
    <scope>NUCLEOTIDE SEQUENCE [LARGE SCALE GENOMIC DNA]</scope>
    <source>
        <strain evidence="2">cv. Yugu1</strain>
    </source>
</reference>
<dbReference type="SUPFAM" id="SSF54001">
    <property type="entry name" value="Cysteine proteinases"/>
    <property type="match status" value="1"/>
</dbReference>
<proteinExistence type="predicted"/>
<dbReference type="Proteomes" id="UP000004995">
    <property type="component" value="Unassembled WGS sequence"/>
</dbReference>
<organism evidence="1 2">
    <name type="scientific">Setaria italica</name>
    <name type="common">Foxtail millet</name>
    <name type="synonym">Panicum italicum</name>
    <dbReference type="NCBI Taxonomy" id="4555"/>
    <lineage>
        <taxon>Eukaryota</taxon>
        <taxon>Viridiplantae</taxon>
        <taxon>Streptophyta</taxon>
        <taxon>Embryophyta</taxon>
        <taxon>Tracheophyta</taxon>
        <taxon>Spermatophyta</taxon>
        <taxon>Magnoliopsida</taxon>
        <taxon>Liliopsida</taxon>
        <taxon>Poales</taxon>
        <taxon>Poaceae</taxon>
        <taxon>PACMAD clade</taxon>
        <taxon>Panicoideae</taxon>
        <taxon>Panicodae</taxon>
        <taxon>Paniceae</taxon>
        <taxon>Cenchrinae</taxon>
        <taxon>Setaria</taxon>
    </lineage>
</organism>
<sequence length="205" mass="24312">NGYCWVDQYKLSLSTMTGGWVHFHVMDCFSKMLSCHQQLIANLEGHIHQKYFEQNTVNILMTKSLNLECFKVDFLELVGFSLYNAGLVHIPCFNLNQWLLIVANFMHNNYNVIEFQLQYISVPKYKFRYDSGIYRIQFMQTYNGTRTVAFSNEDVIVIRAKFLYQLCTSQFNKTKSEFIRKFLKDNNKRARTYDWSSKVPIMPKL</sequence>
<dbReference type="eggNOG" id="ENOG502SU3B">
    <property type="taxonomic scope" value="Eukaryota"/>
</dbReference>
<dbReference type="EMBL" id="AGNK02003785">
    <property type="status" value="NOT_ANNOTATED_CDS"/>
    <property type="molecule type" value="Genomic_DNA"/>
</dbReference>
<dbReference type="AlphaFoldDB" id="K3YM99"/>
<reference evidence="1" key="2">
    <citation type="submission" date="2018-08" db="UniProtKB">
        <authorList>
            <consortium name="EnsemblPlants"/>
        </authorList>
    </citation>
    <scope>IDENTIFICATION</scope>
    <source>
        <strain evidence="1">Yugu1</strain>
    </source>
</reference>
<evidence type="ECO:0008006" key="3">
    <source>
        <dbReference type="Google" id="ProtNLM"/>
    </source>
</evidence>
<accession>K3YM99</accession>
<name>K3YM99_SETIT</name>
<protein>
    <recommendedName>
        <fullName evidence="3">Ubiquitin-like protease family profile domain-containing protein</fullName>
    </recommendedName>
</protein>
<dbReference type="EnsemblPlants" id="KQL01608">
    <property type="protein sequence ID" value="KQL01608"/>
    <property type="gene ID" value="SETIT_015378mg"/>
</dbReference>
<evidence type="ECO:0000313" key="1">
    <source>
        <dbReference type="EnsemblPlants" id="KQL01608"/>
    </source>
</evidence>
<dbReference type="HOGENOM" id="CLU_1340597_0_0_1"/>
<keyword evidence="2" id="KW-1185">Reference proteome</keyword>
<dbReference type="Gramene" id="KQL01608">
    <property type="protein sequence ID" value="KQL01608"/>
    <property type="gene ID" value="SETIT_015378mg"/>
</dbReference>
<evidence type="ECO:0000313" key="2">
    <source>
        <dbReference type="Proteomes" id="UP000004995"/>
    </source>
</evidence>